<dbReference type="Gene3D" id="1.10.10.10">
    <property type="entry name" value="Winged helix-like DNA-binding domain superfamily/Winged helix DNA-binding domain"/>
    <property type="match status" value="1"/>
</dbReference>
<gene>
    <name evidence="1" type="ORF">NECAME_18135</name>
</gene>
<dbReference type="SUPFAM" id="SSF46785">
    <property type="entry name" value="Winged helix' DNA-binding domain"/>
    <property type="match status" value="1"/>
</dbReference>
<dbReference type="EMBL" id="KI659521">
    <property type="protein sequence ID" value="ETN79358.1"/>
    <property type="molecule type" value="Genomic_DNA"/>
</dbReference>
<evidence type="ECO:0000313" key="1">
    <source>
        <dbReference type="EMBL" id="ETN79358.1"/>
    </source>
</evidence>
<sequence length="193" mass="22865">MANVRRKSEICLSGPTADDWEDGYLIIKTKSDRYNLYVQFDEYYLPLLHYVKDTLFTKFEVQNLLGLTHKSSYNLYLYLTSWHNANYLLNKHNVSKSELPKVFNLKEGQYWRNWGTDRAKFDWAHFEKRCLWPAIEDINSNPNCDMSILHCQKIKDPKNMKTVLGYTFEWLYQHPDGTQKIRGETRAVPDPTG</sequence>
<accession>W2TC08</accession>
<dbReference type="Proteomes" id="UP000053676">
    <property type="component" value="Unassembled WGS sequence"/>
</dbReference>
<keyword evidence="2" id="KW-1185">Reference proteome</keyword>
<dbReference type="InterPro" id="IPR036388">
    <property type="entry name" value="WH-like_DNA-bd_sf"/>
</dbReference>
<protein>
    <submittedName>
        <fullName evidence="1">Uncharacterized protein</fullName>
    </submittedName>
</protein>
<proteinExistence type="predicted"/>
<dbReference type="KEGG" id="nai:NECAME_18135"/>
<dbReference type="InterPro" id="IPR036390">
    <property type="entry name" value="WH_DNA-bd_sf"/>
</dbReference>
<dbReference type="AlphaFoldDB" id="W2TC08"/>
<reference evidence="2" key="1">
    <citation type="journal article" date="2014" name="Nat. Genet.">
        <title>Genome of the human hookworm Necator americanus.</title>
        <authorList>
            <person name="Tang Y.T."/>
            <person name="Gao X."/>
            <person name="Rosa B.A."/>
            <person name="Abubucker S."/>
            <person name="Hallsworth-Pepin K."/>
            <person name="Martin J."/>
            <person name="Tyagi R."/>
            <person name="Heizer E."/>
            <person name="Zhang X."/>
            <person name="Bhonagiri-Palsikar V."/>
            <person name="Minx P."/>
            <person name="Warren W.C."/>
            <person name="Wang Q."/>
            <person name="Zhan B."/>
            <person name="Hotez P.J."/>
            <person name="Sternberg P.W."/>
            <person name="Dougall A."/>
            <person name="Gaze S.T."/>
            <person name="Mulvenna J."/>
            <person name="Sotillo J."/>
            <person name="Ranganathan S."/>
            <person name="Rabelo E.M."/>
            <person name="Wilson R.K."/>
            <person name="Felgner P.L."/>
            <person name="Bethony J."/>
            <person name="Hawdon J.M."/>
            <person name="Gasser R.B."/>
            <person name="Loukas A."/>
            <person name="Mitreva M."/>
        </authorList>
    </citation>
    <scope>NUCLEOTIDE SEQUENCE [LARGE SCALE GENOMIC DNA]</scope>
</reference>
<name>W2TC08_NECAM</name>
<evidence type="ECO:0000313" key="2">
    <source>
        <dbReference type="Proteomes" id="UP000053676"/>
    </source>
</evidence>
<organism evidence="1 2">
    <name type="scientific">Necator americanus</name>
    <name type="common">Human hookworm</name>
    <dbReference type="NCBI Taxonomy" id="51031"/>
    <lineage>
        <taxon>Eukaryota</taxon>
        <taxon>Metazoa</taxon>
        <taxon>Ecdysozoa</taxon>
        <taxon>Nematoda</taxon>
        <taxon>Chromadorea</taxon>
        <taxon>Rhabditida</taxon>
        <taxon>Rhabditina</taxon>
        <taxon>Rhabditomorpha</taxon>
        <taxon>Strongyloidea</taxon>
        <taxon>Ancylostomatidae</taxon>
        <taxon>Bunostominae</taxon>
        <taxon>Necator</taxon>
    </lineage>
</organism>